<sequence length="257" mass="28566">MSRKYALIGVEGPHDLAFVGKVLKLLNFKEFDGEEPNLDPFWKKFIPTYPKKGGKLYERLDMPAIYFTDTLSVAIYAGGGSSLSKNLFAILGNHLPYQKQIAAFGIIADADKDSPNNIATKYSKDFQVYFPKFPTIAGNVDLGYPRTGIYVLPDNAQQGVLENIICSCGDYAYPLHMEKAALYLAEFDGEHKPKWKPFDDQKALIATVVSVLKPGMTNTASIAQNNWISQNTLSNVPALENFVAFIKKLLDLETIDI</sequence>
<evidence type="ECO:0008006" key="3">
    <source>
        <dbReference type="Google" id="ProtNLM"/>
    </source>
</evidence>
<dbReference type="InterPro" id="IPR024508">
    <property type="entry name" value="DUF3226"/>
</dbReference>
<gene>
    <name evidence="1" type="ORF">A2T98_13680</name>
</gene>
<evidence type="ECO:0000313" key="1">
    <source>
        <dbReference type="EMBL" id="KZL49266.1"/>
    </source>
</evidence>
<comment type="caution">
    <text evidence="1">The sequence shown here is derived from an EMBL/GenBank/DDBJ whole genome shotgun (WGS) entry which is preliminary data.</text>
</comment>
<dbReference type="OrthoDB" id="5517842at2"/>
<dbReference type="Proteomes" id="UP000076555">
    <property type="component" value="Unassembled WGS sequence"/>
</dbReference>
<dbReference type="EMBL" id="LWAJ01000183">
    <property type="protein sequence ID" value="KZL49266.1"/>
    <property type="molecule type" value="Genomic_DNA"/>
</dbReference>
<organism evidence="1 2">
    <name type="scientific">Nodularia spumigena CENA596</name>
    <dbReference type="NCBI Taxonomy" id="1819295"/>
    <lineage>
        <taxon>Bacteria</taxon>
        <taxon>Bacillati</taxon>
        <taxon>Cyanobacteriota</taxon>
        <taxon>Cyanophyceae</taxon>
        <taxon>Nostocales</taxon>
        <taxon>Nodulariaceae</taxon>
        <taxon>Nodularia</taxon>
    </lineage>
</organism>
<protein>
    <recommendedName>
        <fullName evidence="3">DUF3226 domain-containing protein</fullName>
    </recommendedName>
</protein>
<dbReference type="RefSeq" id="WP_063873243.1">
    <property type="nucleotide sequence ID" value="NZ_CAWMRI010000183.1"/>
</dbReference>
<accession>A0A166J5W7</accession>
<reference evidence="1 2" key="1">
    <citation type="submission" date="2016-04" db="EMBL/GenBank/DDBJ databases">
        <title>Draft Genome Assembly of the Bloom-forming Cyanobacterium Nodularia spumigena Strain CENA596 in Shrimp Production Ponds.</title>
        <authorList>
            <person name="Popin R.V."/>
            <person name="Rigonato J."/>
            <person name="Abreu V.A."/>
            <person name="Andreote A.P."/>
            <person name="Silveira S.B."/>
            <person name="Odebrecht C."/>
            <person name="Fiore M.F."/>
        </authorList>
    </citation>
    <scope>NUCLEOTIDE SEQUENCE [LARGE SCALE GENOMIC DNA]</scope>
    <source>
        <strain evidence="1 2">CENA596</strain>
    </source>
</reference>
<dbReference type="AlphaFoldDB" id="A0A166J5W7"/>
<dbReference type="Pfam" id="PF11536">
    <property type="entry name" value="DUF3226"/>
    <property type="match status" value="1"/>
</dbReference>
<proteinExistence type="predicted"/>
<name>A0A166J5W7_NODSP</name>
<evidence type="ECO:0000313" key="2">
    <source>
        <dbReference type="Proteomes" id="UP000076555"/>
    </source>
</evidence>